<dbReference type="AlphaFoldDB" id="A0AAD2FK59"/>
<gene>
    <name evidence="1" type="ORF">CYCCA115_LOCUS9085</name>
</gene>
<comment type="caution">
    <text evidence="1">The sequence shown here is derived from an EMBL/GenBank/DDBJ whole genome shotgun (WGS) entry which is preliminary data.</text>
</comment>
<dbReference type="EMBL" id="CAKOGP040001261">
    <property type="protein sequence ID" value="CAJ1944859.1"/>
    <property type="molecule type" value="Genomic_DNA"/>
</dbReference>
<evidence type="ECO:0000313" key="2">
    <source>
        <dbReference type="Proteomes" id="UP001295423"/>
    </source>
</evidence>
<reference evidence="1" key="1">
    <citation type="submission" date="2023-08" db="EMBL/GenBank/DDBJ databases">
        <authorList>
            <person name="Audoor S."/>
            <person name="Bilcke G."/>
        </authorList>
    </citation>
    <scope>NUCLEOTIDE SEQUENCE</scope>
</reference>
<name>A0AAD2FK59_9STRA</name>
<proteinExistence type="predicted"/>
<dbReference type="Proteomes" id="UP001295423">
    <property type="component" value="Unassembled WGS sequence"/>
</dbReference>
<protein>
    <submittedName>
        <fullName evidence="1">Uncharacterized protein</fullName>
    </submittedName>
</protein>
<sequence length="167" mass="18183">MLRDHAVPVAFAFESELFSVLADFVKACKGNVRGLPTEMIAGWVPMIVDGAFVTSQTQFDNTWSTDRTFKKLEASGILSECLRCMAVPQEQASVDARDEMVDRIVTAIVSCPSLLRKKFKEGEPCGDVVLAILDGKDGHTNTQAFVTKQLQGIVQSLRSLDAAGTKT</sequence>
<accession>A0AAD2FK59</accession>
<evidence type="ECO:0000313" key="1">
    <source>
        <dbReference type="EMBL" id="CAJ1944859.1"/>
    </source>
</evidence>
<feature type="non-terminal residue" evidence="1">
    <location>
        <position position="167"/>
    </location>
</feature>
<organism evidence="1 2">
    <name type="scientific">Cylindrotheca closterium</name>
    <dbReference type="NCBI Taxonomy" id="2856"/>
    <lineage>
        <taxon>Eukaryota</taxon>
        <taxon>Sar</taxon>
        <taxon>Stramenopiles</taxon>
        <taxon>Ochrophyta</taxon>
        <taxon>Bacillariophyta</taxon>
        <taxon>Bacillariophyceae</taxon>
        <taxon>Bacillariophycidae</taxon>
        <taxon>Bacillariales</taxon>
        <taxon>Bacillariaceae</taxon>
        <taxon>Cylindrotheca</taxon>
    </lineage>
</organism>
<keyword evidence="2" id="KW-1185">Reference proteome</keyword>